<dbReference type="AlphaFoldDB" id="A0A0D8JA70"/>
<dbReference type="STRING" id="1544798.LH29_11095"/>
<comment type="caution">
    <text evidence="1">The sequence shown here is derived from an EMBL/GenBank/DDBJ whole genome shotgun (WGS) entry which is preliminary data.</text>
</comment>
<dbReference type="EMBL" id="JRHC01000002">
    <property type="protein sequence ID" value="KJF43644.1"/>
    <property type="molecule type" value="Genomic_DNA"/>
</dbReference>
<name>A0A0D8JA70_9BACT</name>
<evidence type="ECO:0000313" key="2">
    <source>
        <dbReference type="Proteomes" id="UP000032544"/>
    </source>
</evidence>
<keyword evidence="2" id="KW-1185">Reference proteome</keyword>
<reference evidence="1 2" key="1">
    <citation type="submission" date="2014-09" db="EMBL/GenBank/DDBJ databases">
        <title>Draft Genome Sequence of Draconibacterium sp. JN14CK-3.</title>
        <authorList>
            <person name="Dong C."/>
            <person name="Lai Q."/>
            <person name="Shao Z."/>
        </authorList>
    </citation>
    <scope>NUCLEOTIDE SEQUENCE [LARGE SCALE GENOMIC DNA]</scope>
    <source>
        <strain evidence="1 2">JN14CK-3</strain>
    </source>
</reference>
<organism evidence="1 2">
    <name type="scientific">Draconibacterium sediminis</name>
    <dbReference type="NCBI Taxonomy" id="1544798"/>
    <lineage>
        <taxon>Bacteria</taxon>
        <taxon>Pseudomonadati</taxon>
        <taxon>Bacteroidota</taxon>
        <taxon>Bacteroidia</taxon>
        <taxon>Marinilabiliales</taxon>
        <taxon>Prolixibacteraceae</taxon>
        <taxon>Draconibacterium</taxon>
    </lineage>
</organism>
<evidence type="ECO:0008006" key="3">
    <source>
        <dbReference type="Google" id="ProtNLM"/>
    </source>
</evidence>
<dbReference type="InterPro" id="IPR021823">
    <property type="entry name" value="DUF3408"/>
</dbReference>
<dbReference type="OrthoDB" id="949719at2"/>
<accession>A0A0D8JA70</accession>
<proteinExistence type="predicted"/>
<gene>
    <name evidence="1" type="ORF">LH29_11095</name>
</gene>
<dbReference type="Proteomes" id="UP000032544">
    <property type="component" value="Unassembled WGS sequence"/>
</dbReference>
<protein>
    <recommendedName>
        <fullName evidence="3">Conjugal transfer protein TraB</fullName>
    </recommendedName>
</protein>
<sequence>MARKKYNPDEIDEEFIISTIQNEKPEAGKRQEKKPTTVVKRKPTNQAYDELFLSDSRTKARFGKNVPIRQEYHKRIQQIIRVIGKDEISIYTYIDNVLTHHFDEFQEEIVKRYNENNEGIF</sequence>
<evidence type="ECO:0000313" key="1">
    <source>
        <dbReference type="EMBL" id="KJF43644.1"/>
    </source>
</evidence>
<dbReference type="RefSeq" id="WP_052670785.1">
    <property type="nucleotide sequence ID" value="NZ_JRHC01000002.1"/>
</dbReference>
<dbReference type="Pfam" id="PF11888">
    <property type="entry name" value="DUF3408"/>
    <property type="match status" value="1"/>
</dbReference>